<name>A0A081BGM6_9LACO</name>
<protein>
    <submittedName>
        <fullName evidence="5">Cold shock protein</fullName>
    </submittedName>
</protein>
<dbReference type="InterPro" id="IPR012156">
    <property type="entry name" value="Cold_shock_CspA"/>
</dbReference>
<comment type="caution">
    <text evidence="5">The sequence shown here is derived from an EMBL/GenBank/DDBJ whole genome shotgun (WGS) entry which is preliminary data.</text>
</comment>
<dbReference type="CDD" id="cd04458">
    <property type="entry name" value="CSP_CDS"/>
    <property type="match status" value="1"/>
</dbReference>
<dbReference type="Proteomes" id="UP000028700">
    <property type="component" value="Unassembled WGS sequence"/>
</dbReference>
<evidence type="ECO:0000313" key="5">
    <source>
        <dbReference type="EMBL" id="GAK47194.1"/>
    </source>
</evidence>
<dbReference type="STRING" id="1291743.LOSG293_030330"/>
<reference evidence="5" key="1">
    <citation type="journal article" date="2014" name="Genome Announc.">
        <title>Draft Genome Sequence of Lactobacillus oryzae Strain SG293T.</title>
        <authorList>
            <person name="Tanizawa Y."/>
            <person name="Fujisawa T."/>
            <person name="Mochizuki T."/>
            <person name="Kaminuma E."/>
            <person name="Nakamura Y."/>
            <person name="Tohno M."/>
        </authorList>
    </citation>
    <scope>NUCLEOTIDE SEQUENCE [LARGE SCALE GENOMIC DNA]</scope>
    <source>
        <strain evidence="5">SG293</strain>
    </source>
</reference>
<proteinExistence type="predicted"/>
<sequence length="72" mass="7729">MITGIVKSYDSQKGFGFITVPGVDDVFVHYSAIEGTGYKELKEGQKVSLVVVQGQKGPQAAKVNVIDEDQLA</sequence>
<dbReference type="PROSITE" id="PS51857">
    <property type="entry name" value="CSD_2"/>
    <property type="match status" value="1"/>
</dbReference>
<dbReference type="Gene3D" id="2.40.50.140">
    <property type="entry name" value="Nucleic acid-binding proteins"/>
    <property type="match status" value="1"/>
</dbReference>
<dbReference type="SUPFAM" id="SSF50249">
    <property type="entry name" value="Nucleic acid-binding proteins"/>
    <property type="match status" value="1"/>
</dbReference>
<dbReference type="EMBL" id="BBJM01000003">
    <property type="protein sequence ID" value="GAK47194.1"/>
    <property type="molecule type" value="Genomic_DNA"/>
</dbReference>
<dbReference type="InterPro" id="IPR011129">
    <property type="entry name" value="CSD"/>
</dbReference>
<keyword evidence="6" id="KW-1185">Reference proteome</keyword>
<dbReference type="GO" id="GO:0005737">
    <property type="term" value="C:cytoplasm"/>
    <property type="evidence" value="ECO:0007669"/>
    <property type="project" value="UniProtKB-SubCell"/>
</dbReference>
<evidence type="ECO:0000256" key="2">
    <source>
        <dbReference type="ARBA" id="ARBA00022490"/>
    </source>
</evidence>
<accession>A0A081BGM6</accession>
<dbReference type="InterPro" id="IPR050181">
    <property type="entry name" value="Cold_shock_domain"/>
</dbReference>
<evidence type="ECO:0000256" key="1">
    <source>
        <dbReference type="ARBA" id="ARBA00004496"/>
    </source>
</evidence>
<comment type="subcellular location">
    <subcellularLocation>
        <location evidence="1 3">Cytoplasm</location>
    </subcellularLocation>
</comment>
<evidence type="ECO:0000259" key="4">
    <source>
        <dbReference type="PROSITE" id="PS51857"/>
    </source>
</evidence>
<organism evidence="5 6">
    <name type="scientific">Secundilactobacillus oryzae JCM 18671</name>
    <dbReference type="NCBI Taxonomy" id="1291743"/>
    <lineage>
        <taxon>Bacteria</taxon>
        <taxon>Bacillati</taxon>
        <taxon>Bacillota</taxon>
        <taxon>Bacilli</taxon>
        <taxon>Lactobacillales</taxon>
        <taxon>Lactobacillaceae</taxon>
        <taxon>Secundilactobacillus</taxon>
    </lineage>
</organism>
<gene>
    <name evidence="5" type="primary">cspA</name>
    <name evidence="5" type="ORF">LOSG293_030330</name>
</gene>
<dbReference type="InterPro" id="IPR019844">
    <property type="entry name" value="CSD_CS"/>
</dbReference>
<dbReference type="Pfam" id="PF00313">
    <property type="entry name" value="CSD"/>
    <property type="match status" value="1"/>
</dbReference>
<dbReference type="InterPro" id="IPR002059">
    <property type="entry name" value="CSP_DNA-bd"/>
</dbReference>
<dbReference type="RefSeq" id="WP_034526186.1">
    <property type="nucleotide sequence ID" value="NZ_BBAZ01000003.1"/>
</dbReference>
<dbReference type="GO" id="GO:0003676">
    <property type="term" value="F:nucleic acid binding"/>
    <property type="evidence" value="ECO:0007669"/>
    <property type="project" value="InterPro"/>
</dbReference>
<dbReference type="InterPro" id="IPR012340">
    <property type="entry name" value="NA-bd_OB-fold"/>
</dbReference>
<feature type="domain" description="CSD" evidence="4">
    <location>
        <begin position="1"/>
        <end position="65"/>
    </location>
</feature>
<dbReference type="SMART" id="SM00357">
    <property type="entry name" value="CSP"/>
    <property type="match status" value="1"/>
</dbReference>
<evidence type="ECO:0000256" key="3">
    <source>
        <dbReference type="RuleBase" id="RU000408"/>
    </source>
</evidence>
<dbReference type="AlphaFoldDB" id="A0A081BGM6"/>
<keyword evidence="2" id="KW-0963">Cytoplasm</keyword>
<dbReference type="PANTHER" id="PTHR11544">
    <property type="entry name" value="COLD SHOCK DOMAIN CONTAINING PROTEINS"/>
    <property type="match status" value="1"/>
</dbReference>
<dbReference type="PIRSF" id="PIRSF002599">
    <property type="entry name" value="Cold_shock_A"/>
    <property type="match status" value="1"/>
</dbReference>
<dbReference type="PROSITE" id="PS00352">
    <property type="entry name" value="CSD_1"/>
    <property type="match status" value="1"/>
</dbReference>
<dbReference type="PRINTS" id="PR00050">
    <property type="entry name" value="COLDSHOCK"/>
</dbReference>
<dbReference type="eggNOG" id="COG1278">
    <property type="taxonomic scope" value="Bacteria"/>
</dbReference>
<evidence type="ECO:0000313" key="6">
    <source>
        <dbReference type="Proteomes" id="UP000028700"/>
    </source>
</evidence>
<dbReference type="OrthoDB" id="9805039at2"/>